<reference evidence="3 4" key="1">
    <citation type="submission" date="2018-03" db="EMBL/GenBank/DDBJ databases">
        <title>Genomic Encyclopedia of Type Strains, Phase III (KMG-III): the genomes of soil and plant-associated and newly described type strains.</title>
        <authorList>
            <person name="Whitman W."/>
        </authorList>
    </citation>
    <scope>NUCLEOTIDE SEQUENCE [LARGE SCALE GENOMIC DNA]</scope>
    <source>
        <strain evidence="3 4">CGMCC 4.7125</strain>
    </source>
</reference>
<name>A0A2T0LV99_9PSEU</name>
<organism evidence="3 4">
    <name type="scientific">Prauserella shujinwangii</name>
    <dbReference type="NCBI Taxonomy" id="1453103"/>
    <lineage>
        <taxon>Bacteria</taxon>
        <taxon>Bacillati</taxon>
        <taxon>Actinomycetota</taxon>
        <taxon>Actinomycetes</taxon>
        <taxon>Pseudonocardiales</taxon>
        <taxon>Pseudonocardiaceae</taxon>
        <taxon>Prauserella</taxon>
    </lineage>
</organism>
<gene>
    <name evidence="3" type="ORF">B0I33_105337</name>
</gene>
<keyword evidence="1" id="KW-0175">Coiled coil</keyword>
<evidence type="ECO:0000313" key="3">
    <source>
        <dbReference type="EMBL" id="PRX47755.1"/>
    </source>
</evidence>
<dbReference type="InterPro" id="IPR010427">
    <property type="entry name" value="DUF1023"/>
</dbReference>
<evidence type="ECO:0000256" key="1">
    <source>
        <dbReference type="SAM" id="Coils"/>
    </source>
</evidence>
<dbReference type="Proteomes" id="UP000238362">
    <property type="component" value="Unassembled WGS sequence"/>
</dbReference>
<evidence type="ECO:0000259" key="2">
    <source>
        <dbReference type="Pfam" id="PF06259"/>
    </source>
</evidence>
<dbReference type="EMBL" id="PVNH01000005">
    <property type="protein sequence ID" value="PRX47755.1"/>
    <property type="molecule type" value="Genomic_DNA"/>
</dbReference>
<feature type="domain" description="DUF1023" evidence="2">
    <location>
        <begin position="316"/>
        <end position="490"/>
    </location>
</feature>
<dbReference type="SUPFAM" id="SSF53474">
    <property type="entry name" value="alpha/beta-Hydrolases"/>
    <property type="match status" value="1"/>
</dbReference>
<feature type="coiled-coil region" evidence="1">
    <location>
        <begin position="238"/>
        <end position="295"/>
    </location>
</feature>
<dbReference type="Pfam" id="PF06259">
    <property type="entry name" value="Abhydrolase_8"/>
    <property type="match status" value="1"/>
</dbReference>
<dbReference type="OrthoDB" id="5969911at2"/>
<sequence length="570" mass="60984">MVAFGDVRRWRPEPLDEAEQQLKSRCERLLALADEFADMAIPESWTGPAADAAGARRTRLTDRMERLVAGTSAARTALMNAADAVIGLRHAVTEAVELASANGFALAEDGTVRDAAPPRAVPAGQVDEVQRERQRLRAELVDRVEQIIRRADDIDSDLATVLDRVANGDVGDGGATTLSAAAEAGATQVSLSITEPPAGKGTPGDNAGWWDSLSKTEQRWVIRQHPEWIGNRDGVPFAARDEANRARLVTEKARLQEEARRLRADLDDNVFGGLFTNADARLDQVEEKLEAIRAIERTLTRPGERQLVLFDTTPERAEAAIATGNVDTADHVAVFTPGLTSNVPDSMAKYDSAMDQLQHRATDELKRYGDGGSVATVTWIGYQAPQNTLGSYLGDDSVLFDDAARAGAEKLTPFLQGIDTARDADAHLTALGHSYGSTTTGFALQQNTGVDDAVFFGSPGIGTGRIEDLAVPDGHATYIEAKNDVVGDLGAFGIDPSHLDGMRHAESGEARHPEDGRVLAGVTGHSAYLDDGSTSQYNMSVIVGGMPDRVVQGENRGIGDIGSWPIPGTY</sequence>
<dbReference type="RefSeq" id="WP_106179239.1">
    <property type="nucleotide sequence ID" value="NZ_PVNH01000005.1"/>
</dbReference>
<comment type="caution">
    <text evidence="3">The sequence shown here is derived from an EMBL/GenBank/DDBJ whole genome shotgun (WGS) entry which is preliminary data.</text>
</comment>
<dbReference type="AlphaFoldDB" id="A0A2T0LV99"/>
<dbReference type="InterPro" id="IPR029058">
    <property type="entry name" value="AB_hydrolase_fold"/>
</dbReference>
<proteinExistence type="predicted"/>
<keyword evidence="4" id="KW-1185">Reference proteome</keyword>
<protein>
    <submittedName>
        <fullName evidence="3">Alpha/beta hydrolase family protein</fullName>
    </submittedName>
</protein>
<keyword evidence="3" id="KW-0378">Hydrolase</keyword>
<dbReference type="GO" id="GO:0016787">
    <property type="term" value="F:hydrolase activity"/>
    <property type="evidence" value="ECO:0007669"/>
    <property type="project" value="UniProtKB-KW"/>
</dbReference>
<evidence type="ECO:0000313" key="4">
    <source>
        <dbReference type="Proteomes" id="UP000238362"/>
    </source>
</evidence>
<accession>A0A2T0LV99</accession>